<dbReference type="STRING" id="103827.A0A0N5CYB5"/>
<dbReference type="Gene3D" id="3.50.50.60">
    <property type="entry name" value="FAD/NAD(P)-binding domain"/>
    <property type="match status" value="3"/>
</dbReference>
<feature type="domain" description="FAD/NAD(P)-binding" evidence="7">
    <location>
        <begin position="6"/>
        <end position="174"/>
    </location>
</feature>
<keyword evidence="6" id="KW-0560">Oxidoreductase</keyword>
<evidence type="ECO:0000313" key="10">
    <source>
        <dbReference type="Proteomes" id="UP000276776"/>
    </source>
</evidence>
<dbReference type="Pfam" id="PF07992">
    <property type="entry name" value="Pyr_redox_2"/>
    <property type="match status" value="2"/>
</dbReference>
<dbReference type="OMA" id="MCENLIL"/>
<dbReference type="WBParaSite" id="TCLT_0000543001-mRNA-1">
    <property type="protein sequence ID" value="TCLT_0000543001-mRNA-1"/>
    <property type="gene ID" value="TCLT_0000543001"/>
</dbReference>
<feature type="domain" description="NADH-rubredoxin oxidoreductase C-terminal" evidence="8">
    <location>
        <begin position="393"/>
        <end position="457"/>
    </location>
</feature>
<dbReference type="InterPro" id="IPR050260">
    <property type="entry name" value="FAD-bd_OxRdtase"/>
</dbReference>
<dbReference type="EMBL" id="UYYF01004338">
    <property type="protein sequence ID" value="VDN02664.1"/>
    <property type="molecule type" value="Genomic_DNA"/>
</dbReference>
<dbReference type="InterPro" id="IPR041575">
    <property type="entry name" value="Rubredoxin_C"/>
</dbReference>
<evidence type="ECO:0000256" key="4">
    <source>
        <dbReference type="ARBA" id="ARBA00022630"/>
    </source>
</evidence>
<protein>
    <recommendedName>
        <fullName evidence="3">Pyridine nucleotide-disulfide oxidoreductase domain-containing protein 1</fullName>
    </recommendedName>
</protein>
<evidence type="ECO:0000259" key="7">
    <source>
        <dbReference type="Pfam" id="PF07992"/>
    </source>
</evidence>
<dbReference type="PANTHER" id="PTHR43429">
    <property type="entry name" value="PYRIDINE NUCLEOTIDE-DISULFIDE OXIDOREDUCTASE DOMAIN-CONTAINING"/>
    <property type="match status" value="1"/>
</dbReference>
<gene>
    <name evidence="9" type="ORF">TCLT_LOCUS5419</name>
</gene>
<evidence type="ECO:0000256" key="2">
    <source>
        <dbReference type="ARBA" id="ARBA00008147"/>
    </source>
</evidence>
<dbReference type="AlphaFoldDB" id="A0A0N5CYB5"/>
<dbReference type="PANTHER" id="PTHR43429:SF2">
    <property type="entry name" value="PYRIDINE NUCLEOTIDE-DISULFIDE OXIDOREDUCTASE DOMAIN-CONTAINING PROTEIN 1"/>
    <property type="match status" value="1"/>
</dbReference>
<evidence type="ECO:0000313" key="11">
    <source>
        <dbReference type="WBParaSite" id="TCLT_0000543001-mRNA-1"/>
    </source>
</evidence>
<evidence type="ECO:0000256" key="6">
    <source>
        <dbReference type="ARBA" id="ARBA00023002"/>
    </source>
</evidence>
<dbReference type="PRINTS" id="PR00368">
    <property type="entry name" value="FADPNR"/>
</dbReference>
<accession>A0A0N5CYB5</accession>
<reference evidence="11" key="1">
    <citation type="submission" date="2017-02" db="UniProtKB">
        <authorList>
            <consortium name="WormBaseParasite"/>
        </authorList>
    </citation>
    <scope>IDENTIFICATION</scope>
</reference>
<dbReference type="InterPro" id="IPR023753">
    <property type="entry name" value="FAD/NAD-binding_dom"/>
</dbReference>
<dbReference type="InterPro" id="IPR036188">
    <property type="entry name" value="FAD/NAD-bd_sf"/>
</dbReference>
<comment type="similarity">
    <text evidence="2">Belongs to the class-I pyridine nucleotide-disulfide oxidoreductase family. PYROXD1 subfamily.</text>
</comment>
<evidence type="ECO:0000259" key="8">
    <source>
        <dbReference type="Pfam" id="PF18267"/>
    </source>
</evidence>
<reference evidence="9 10" key="2">
    <citation type="submission" date="2018-11" db="EMBL/GenBank/DDBJ databases">
        <authorList>
            <consortium name="Pathogen Informatics"/>
        </authorList>
    </citation>
    <scope>NUCLEOTIDE SEQUENCE [LARGE SCALE GENOMIC DNA]</scope>
</reference>
<name>A0A0N5CYB5_THECL</name>
<sequence>MSTCSYVIVGGGVAAVSCAEELRAVDDRARIIVVSNSHLIGQLTEVLHISEKSVVDAFSGVDVTFVKGTVIQWNWKSKELVLDKNRKITYHKLCIATGGRPKVNFQHHLSISIRDMETVDHLRTRIKDARRVLVIGNGGIATEIVYELQNIEIVWAIRHSSISATFFDEGAAEFFKPLLVDGSKKVRINKGPTKRYRLTMSSDQESDVMGCALGPEWASGIDISGALNARRVHVIYDVELKGLACEDSVGCFIPHKNGIDFSIGVWPLYAELTNGQVIGCDFIIEATGVQPNSFLWARDCQMVILLLTNKIFKLNLAKDGGILVNERMLSSVPDVYACGDVCTAGWEWAKHWMQMRLWTQARQMGAYCGRSMVLGNLISLDFCFEMFTHVTTFFGYKVIFLGRFNGEGVKKEWHILLRVTKDVEYVKLIVENGRIQGAILIGETNLEETIENLILNQIDISQVEEGLLDPNIEIDDYFD</sequence>
<comment type="cofactor">
    <cofactor evidence="1">
        <name>FAD</name>
        <dbReference type="ChEBI" id="CHEBI:57692"/>
    </cofactor>
</comment>
<evidence type="ECO:0000313" key="9">
    <source>
        <dbReference type="EMBL" id="VDN02664.1"/>
    </source>
</evidence>
<feature type="domain" description="FAD/NAD(P)-binding" evidence="7">
    <location>
        <begin position="271"/>
        <end position="365"/>
    </location>
</feature>
<dbReference type="OrthoDB" id="202203at2759"/>
<organism evidence="11">
    <name type="scientific">Thelazia callipaeda</name>
    <name type="common">Oriental eyeworm</name>
    <name type="synonym">Parasitic nematode</name>
    <dbReference type="NCBI Taxonomy" id="103827"/>
    <lineage>
        <taxon>Eukaryota</taxon>
        <taxon>Metazoa</taxon>
        <taxon>Ecdysozoa</taxon>
        <taxon>Nematoda</taxon>
        <taxon>Chromadorea</taxon>
        <taxon>Rhabditida</taxon>
        <taxon>Spirurina</taxon>
        <taxon>Spiruromorpha</taxon>
        <taxon>Thelazioidea</taxon>
        <taxon>Thelaziidae</taxon>
        <taxon>Thelazia</taxon>
    </lineage>
</organism>
<dbReference type="Gene3D" id="3.30.390.30">
    <property type="match status" value="1"/>
</dbReference>
<keyword evidence="5" id="KW-0274">FAD</keyword>
<evidence type="ECO:0000256" key="1">
    <source>
        <dbReference type="ARBA" id="ARBA00001974"/>
    </source>
</evidence>
<dbReference type="Pfam" id="PF18267">
    <property type="entry name" value="Rubredoxin_C"/>
    <property type="match status" value="1"/>
</dbReference>
<dbReference type="InterPro" id="IPR016156">
    <property type="entry name" value="FAD/NAD-linked_Rdtase_dimer_sf"/>
</dbReference>
<dbReference type="SUPFAM" id="SSF51905">
    <property type="entry name" value="FAD/NAD(P)-binding domain"/>
    <property type="match status" value="2"/>
</dbReference>
<proteinExistence type="inferred from homology"/>
<keyword evidence="10" id="KW-1185">Reference proteome</keyword>
<evidence type="ECO:0000256" key="5">
    <source>
        <dbReference type="ARBA" id="ARBA00022827"/>
    </source>
</evidence>
<evidence type="ECO:0000256" key="3">
    <source>
        <dbReference type="ARBA" id="ARBA00018240"/>
    </source>
</evidence>
<keyword evidence="4" id="KW-0285">Flavoprotein</keyword>
<dbReference type="GO" id="GO:0016491">
    <property type="term" value="F:oxidoreductase activity"/>
    <property type="evidence" value="ECO:0007669"/>
    <property type="project" value="UniProtKB-KW"/>
</dbReference>
<dbReference type="Proteomes" id="UP000276776">
    <property type="component" value="Unassembled WGS sequence"/>
</dbReference>